<dbReference type="SUPFAM" id="SSF56672">
    <property type="entry name" value="DNA/RNA polymerases"/>
    <property type="match status" value="1"/>
</dbReference>
<name>A0A9D4AJA9_9ROSI</name>
<dbReference type="PROSITE" id="PS50878">
    <property type="entry name" value="RT_POL"/>
    <property type="match status" value="1"/>
</dbReference>
<dbReference type="InterPro" id="IPR000477">
    <property type="entry name" value="RT_dom"/>
</dbReference>
<sequence length="191" mass="21792">MGFHQDWVVLVMRYVYSVTYTVGINEHISESFVPFRGLRQGNPLSPYLFLLCTEGLSHLLHEAKAKNMLRGALDGRGKLSITHLLLADDCIIFDNATIEGAHTICNILLEYEATSRQRININKSLIYFGTCVGPDERNLIVSVLGVRLATNPEKYLGLPIMIGRNKKWAFANFLDRFHRPIEGWKLRYLLI</sequence>
<gene>
    <name evidence="2" type="ORF">J1N35_005475</name>
</gene>
<dbReference type="OrthoDB" id="1935503at2759"/>
<dbReference type="PANTHER" id="PTHR33116">
    <property type="entry name" value="REVERSE TRANSCRIPTASE ZINC-BINDING DOMAIN-CONTAINING PROTEIN-RELATED-RELATED"/>
    <property type="match status" value="1"/>
</dbReference>
<protein>
    <recommendedName>
        <fullName evidence="1">Reverse transcriptase domain-containing protein</fullName>
    </recommendedName>
</protein>
<keyword evidence="3" id="KW-1185">Reference proteome</keyword>
<dbReference type="PANTHER" id="PTHR33116:SF86">
    <property type="entry name" value="REVERSE TRANSCRIPTASE DOMAIN-CONTAINING PROTEIN"/>
    <property type="match status" value="1"/>
</dbReference>
<dbReference type="InterPro" id="IPR043502">
    <property type="entry name" value="DNA/RNA_pol_sf"/>
</dbReference>
<feature type="domain" description="Reverse transcriptase" evidence="1">
    <location>
        <begin position="1"/>
        <end position="160"/>
    </location>
</feature>
<evidence type="ECO:0000313" key="2">
    <source>
        <dbReference type="EMBL" id="KAH1122315.1"/>
    </source>
</evidence>
<reference evidence="2 3" key="1">
    <citation type="journal article" date="2021" name="Plant Biotechnol. J.">
        <title>Multi-omics assisted identification of the key and species-specific regulatory components of drought-tolerant mechanisms in Gossypium stocksii.</title>
        <authorList>
            <person name="Yu D."/>
            <person name="Ke L."/>
            <person name="Zhang D."/>
            <person name="Wu Y."/>
            <person name="Sun Y."/>
            <person name="Mei J."/>
            <person name="Sun J."/>
            <person name="Sun Y."/>
        </authorList>
    </citation>
    <scope>NUCLEOTIDE SEQUENCE [LARGE SCALE GENOMIC DNA]</scope>
    <source>
        <strain evidence="3">cv. E1</strain>
        <tissue evidence="2">Leaf</tissue>
    </source>
</reference>
<dbReference type="Proteomes" id="UP000828251">
    <property type="component" value="Unassembled WGS sequence"/>
</dbReference>
<dbReference type="AlphaFoldDB" id="A0A9D4AJA9"/>
<dbReference type="Pfam" id="PF00078">
    <property type="entry name" value="RVT_1"/>
    <property type="match status" value="1"/>
</dbReference>
<comment type="caution">
    <text evidence="2">The sequence shown here is derived from an EMBL/GenBank/DDBJ whole genome shotgun (WGS) entry which is preliminary data.</text>
</comment>
<dbReference type="EMBL" id="JAIQCV010000002">
    <property type="protein sequence ID" value="KAH1122315.1"/>
    <property type="molecule type" value="Genomic_DNA"/>
</dbReference>
<accession>A0A9D4AJA9</accession>
<proteinExistence type="predicted"/>
<evidence type="ECO:0000259" key="1">
    <source>
        <dbReference type="PROSITE" id="PS50878"/>
    </source>
</evidence>
<evidence type="ECO:0000313" key="3">
    <source>
        <dbReference type="Proteomes" id="UP000828251"/>
    </source>
</evidence>
<organism evidence="2 3">
    <name type="scientific">Gossypium stocksii</name>
    <dbReference type="NCBI Taxonomy" id="47602"/>
    <lineage>
        <taxon>Eukaryota</taxon>
        <taxon>Viridiplantae</taxon>
        <taxon>Streptophyta</taxon>
        <taxon>Embryophyta</taxon>
        <taxon>Tracheophyta</taxon>
        <taxon>Spermatophyta</taxon>
        <taxon>Magnoliopsida</taxon>
        <taxon>eudicotyledons</taxon>
        <taxon>Gunneridae</taxon>
        <taxon>Pentapetalae</taxon>
        <taxon>rosids</taxon>
        <taxon>malvids</taxon>
        <taxon>Malvales</taxon>
        <taxon>Malvaceae</taxon>
        <taxon>Malvoideae</taxon>
        <taxon>Gossypium</taxon>
    </lineage>
</organism>